<dbReference type="EnsemblPlants" id="OB01G26310.1">
    <property type="protein sequence ID" value="OB01G26310.1"/>
    <property type="gene ID" value="OB01G26310"/>
</dbReference>
<protein>
    <submittedName>
        <fullName evidence="2">Uncharacterized protein</fullName>
    </submittedName>
</protein>
<sequence length="411" mass="46807">MMDRGRTHQRFSLPQPAPALPSLLDQIFILSLHLGYLQPSMAAMSVALALLQSCPTDRSSDHRNIQDMPSPYSHMQNWGNGTHPPGGFMSYFQPNMSQNFHFVGAPPQFAPVNCNGSSPPLAETATPPTRHVNQNPISIDSDDDTDIVSAWLNNSMDPINGNNKKAEKYWGDVAKEYNKTTEQKRWRNSKQAKERWHNINARLDLFQGCWLKAKRTYTSGYSDQMWIDMAQKFHAEENPKLGHFVLTEVWNICRDQPKWIACNDALKRVRKRNASDNREPTEEASANTDFEEPPWPIGQKAAQESKGKSKATTDIDDIEKLKKVQADIQTRRIKMMEMQDMLSARQVKSSKLSQIAARENILAAKDNKEAKMFDTYSRLLTQDTRSMTAEIRAEHATAIRCLRKILFPDSI</sequence>
<dbReference type="Gramene" id="OB01G26310.1">
    <property type="protein sequence ID" value="OB01G26310.1"/>
    <property type="gene ID" value="OB01G26310"/>
</dbReference>
<proteinExistence type="predicted"/>
<organism evidence="2">
    <name type="scientific">Oryza brachyantha</name>
    <name type="common">malo sina</name>
    <dbReference type="NCBI Taxonomy" id="4533"/>
    <lineage>
        <taxon>Eukaryota</taxon>
        <taxon>Viridiplantae</taxon>
        <taxon>Streptophyta</taxon>
        <taxon>Embryophyta</taxon>
        <taxon>Tracheophyta</taxon>
        <taxon>Spermatophyta</taxon>
        <taxon>Magnoliopsida</taxon>
        <taxon>Liliopsida</taxon>
        <taxon>Poales</taxon>
        <taxon>Poaceae</taxon>
        <taxon>BOP clade</taxon>
        <taxon>Oryzoideae</taxon>
        <taxon>Oryzeae</taxon>
        <taxon>Oryzinae</taxon>
        <taxon>Oryza</taxon>
    </lineage>
</organism>
<dbReference type="PANTHER" id="PTHR45224">
    <property type="entry name" value="OS01G0527900 PROTEIN-RELATED"/>
    <property type="match status" value="1"/>
</dbReference>
<dbReference type="PANTHER" id="PTHR45224:SF3">
    <property type="entry name" value="OS11G0506300 PROTEIN"/>
    <property type="match status" value="1"/>
</dbReference>
<keyword evidence="3" id="KW-1185">Reference proteome</keyword>
<reference evidence="2" key="1">
    <citation type="journal article" date="2013" name="Nat. Commun.">
        <title>Whole-genome sequencing of Oryza brachyantha reveals mechanisms underlying Oryza genome evolution.</title>
        <authorList>
            <person name="Chen J."/>
            <person name="Huang Q."/>
            <person name="Gao D."/>
            <person name="Wang J."/>
            <person name="Lang Y."/>
            <person name="Liu T."/>
            <person name="Li B."/>
            <person name="Bai Z."/>
            <person name="Luis Goicoechea J."/>
            <person name="Liang C."/>
            <person name="Chen C."/>
            <person name="Zhang W."/>
            <person name="Sun S."/>
            <person name="Liao Y."/>
            <person name="Zhang X."/>
            <person name="Yang L."/>
            <person name="Song C."/>
            <person name="Wang M."/>
            <person name="Shi J."/>
            <person name="Liu G."/>
            <person name="Liu J."/>
            <person name="Zhou H."/>
            <person name="Zhou W."/>
            <person name="Yu Q."/>
            <person name="An N."/>
            <person name="Chen Y."/>
            <person name="Cai Q."/>
            <person name="Wang B."/>
            <person name="Liu B."/>
            <person name="Min J."/>
            <person name="Huang Y."/>
            <person name="Wu H."/>
            <person name="Li Z."/>
            <person name="Zhang Y."/>
            <person name="Yin Y."/>
            <person name="Song W."/>
            <person name="Jiang J."/>
            <person name="Jackson S.A."/>
            <person name="Wing R.A."/>
            <person name="Wang J."/>
            <person name="Chen M."/>
        </authorList>
    </citation>
    <scope>NUCLEOTIDE SEQUENCE [LARGE SCALE GENOMIC DNA]</scope>
    <source>
        <strain evidence="2">cv. IRGC 101232</strain>
    </source>
</reference>
<dbReference type="AlphaFoldDB" id="J3L075"/>
<feature type="region of interest" description="Disordered" evidence="1">
    <location>
        <begin position="271"/>
        <end position="314"/>
    </location>
</feature>
<dbReference type="HOGENOM" id="CLU_037597_2_2_1"/>
<dbReference type="eggNOG" id="ENOG502R43N">
    <property type="taxonomic scope" value="Eukaryota"/>
</dbReference>
<dbReference type="Proteomes" id="UP000006038">
    <property type="component" value="Chromosome 1"/>
</dbReference>
<reference evidence="2" key="2">
    <citation type="submission" date="2013-04" db="UniProtKB">
        <authorList>
            <consortium name="EnsemblPlants"/>
        </authorList>
    </citation>
    <scope>IDENTIFICATION</scope>
</reference>
<evidence type="ECO:0000313" key="3">
    <source>
        <dbReference type="Proteomes" id="UP000006038"/>
    </source>
</evidence>
<feature type="compositionally biased region" description="Basic and acidic residues" evidence="1">
    <location>
        <begin position="303"/>
        <end position="314"/>
    </location>
</feature>
<evidence type="ECO:0000256" key="1">
    <source>
        <dbReference type="SAM" id="MobiDB-lite"/>
    </source>
</evidence>
<accession>J3L075</accession>
<evidence type="ECO:0000313" key="2">
    <source>
        <dbReference type="EnsemblPlants" id="OB01G26310.1"/>
    </source>
</evidence>
<name>J3L075_ORYBR</name>
<dbReference type="OMA" id="WHNINAR"/>